<keyword evidence="2" id="KW-1185">Reference proteome</keyword>
<organism evidence="1 2">
    <name type="scientific">Melastoma candidum</name>
    <dbReference type="NCBI Taxonomy" id="119954"/>
    <lineage>
        <taxon>Eukaryota</taxon>
        <taxon>Viridiplantae</taxon>
        <taxon>Streptophyta</taxon>
        <taxon>Embryophyta</taxon>
        <taxon>Tracheophyta</taxon>
        <taxon>Spermatophyta</taxon>
        <taxon>Magnoliopsida</taxon>
        <taxon>eudicotyledons</taxon>
        <taxon>Gunneridae</taxon>
        <taxon>Pentapetalae</taxon>
        <taxon>rosids</taxon>
        <taxon>malvids</taxon>
        <taxon>Myrtales</taxon>
        <taxon>Melastomataceae</taxon>
        <taxon>Melastomatoideae</taxon>
        <taxon>Melastomateae</taxon>
        <taxon>Melastoma</taxon>
    </lineage>
</organism>
<protein>
    <submittedName>
        <fullName evidence="1">Uncharacterized protein</fullName>
    </submittedName>
</protein>
<evidence type="ECO:0000313" key="2">
    <source>
        <dbReference type="Proteomes" id="UP001057402"/>
    </source>
</evidence>
<dbReference type="EMBL" id="CM042885">
    <property type="protein sequence ID" value="KAI4363741.1"/>
    <property type="molecule type" value="Genomic_DNA"/>
</dbReference>
<gene>
    <name evidence="1" type="ORF">MLD38_019918</name>
</gene>
<proteinExistence type="predicted"/>
<sequence length="630" mass="68395">MIGNVTSAATFAVASVASSEGKAEDDYVKAKTSAWWDIENCPVPMGSDAHAIARNISSALVSINYCGPVSISAYGDTNRIPASIQMALSSTGIALNHVPAGVKDASDKKILVDMLLWAVDNSAPANYLLISGDRDFSNALHQLRLRRYNILLAQPTQASAALVAAAKTVWLWTTLAGGGAPLSSNDKSQLASNYEQPVADRAPAAPDAMPMRPLRCNYSLLQTLCDSNDSPNDNYAHNKPIQTSMVRSTSLPIVRPDKIQDKLFQRERIERKHFKTAPHEFFGAGSSSKLDTKPHSETPDFFAGNGHPQHIPPRPSVPGNPFIHPAAPCGEPPQGNCFNYHEPSAHPSQFSSVESAYAFSIGTRNQDEYLHPVQYSSQSNANGNRPKFAESTTPVSYGESHGGRAHNVRPYPNAPFNGRNHSGLLPPSMIAPCSVSFNNVRGTQGYTLPPSDYVQGLFGVVLLALNTLKEERIIPTEANISDCIRYGDSSFRNIDVKKALENALAQRMIVKQGIGALELYVGKNDRLWSCVNPISGNLYDYPSVTWDRIENYLSSAAGRAAVLASRSRYEAALILKGGCLEDHALGVVLQILNMVCTKKKWIIPRQPGWQPIIITVVETKRDSGTSPGTF</sequence>
<reference evidence="2" key="1">
    <citation type="journal article" date="2023" name="Front. Plant Sci.">
        <title>Chromosomal-level genome assembly of Melastoma candidum provides insights into trichome evolution.</title>
        <authorList>
            <person name="Zhong Y."/>
            <person name="Wu W."/>
            <person name="Sun C."/>
            <person name="Zou P."/>
            <person name="Liu Y."/>
            <person name="Dai S."/>
            <person name="Zhou R."/>
        </authorList>
    </citation>
    <scope>NUCLEOTIDE SEQUENCE [LARGE SCALE GENOMIC DNA]</scope>
</reference>
<dbReference type="Proteomes" id="UP001057402">
    <property type="component" value="Chromosome 6"/>
</dbReference>
<comment type="caution">
    <text evidence="1">The sequence shown here is derived from an EMBL/GenBank/DDBJ whole genome shotgun (WGS) entry which is preliminary data.</text>
</comment>
<evidence type="ECO:0000313" key="1">
    <source>
        <dbReference type="EMBL" id="KAI4363741.1"/>
    </source>
</evidence>
<accession>A0ACB9QBU3</accession>
<name>A0ACB9QBU3_9MYRT</name>